<keyword evidence="3" id="KW-1185">Reference proteome</keyword>
<dbReference type="AlphaFoldDB" id="A0A1G4UPW9"/>
<accession>A0A1G4UPW9</accession>
<name>A0A1G4UPW9_9HYPH</name>
<gene>
    <name evidence="2" type="ORF">SAMN05660859_0092</name>
</gene>
<keyword evidence="1" id="KW-0812">Transmembrane</keyword>
<protein>
    <submittedName>
        <fullName evidence="2">Uncharacterized protein</fullName>
    </submittedName>
</protein>
<evidence type="ECO:0000313" key="3">
    <source>
        <dbReference type="Proteomes" id="UP000198889"/>
    </source>
</evidence>
<feature type="transmembrane region" description="Helical" evidence="1">
    <location>
        <begin position="12"/>
        <end position="33"/>
    </location>
</feature>
<keyword evidence="1" id="KW-0472">Membrane</keyword>
<dbReference type="Proteomes" id="UP000198889">
    <property type="component" value="Unassembled WGS sequence"/>
</dbReference>
<sequence length="132" mass="14066">MLSFLGISPLKLAVACGAILVVLASIFGAFSYVRSLTRELASTQSQLAVETQLRERTQAELTLVRAAQLKQIQDIKTLDALNTASAVAWGEVEREVETINTKGPADALAADLNRLNRAANGMLRKAAGAGDR</sequence>
<dbReference type="RefSeq" id="WP_091444188.1">
    <property type="nucleotide sequence ID" value="NZ_FMTP01000010.1"/>
</dbReference>
<evidence type="ECO:0000256" key="1">
    <source>
        <dbReference type="SAM" id="Phobius"/>
    </source>
</evidence>
<reference evidence="3" key="1">
    <citation type="submission" date="2016-10" db="EMBL/GenBank/DDBJ databases">
        <authorList>
            <person name="Varghese N."/>
            <person name="Submissions S."/>
        </authorList>
    </citation>
    <scope>NUCLEOTIDE SEQUENCE [LARGE SCALE GENOMIC DNA]</scope>
    <source>
        <strain evidence="3">CGMCC 1.1761</strain>
    </source>
</reference>
<dbReference type="STRING" id="177413.SAMN05660859_0092"/>
<organism evidence="2 3">
    <name type="scientific">Ancylobacter rudongensis</name>
    <dbReference type="NCBI Taxonomy" id="177413"/>
    <lineage>
        <taxon>Bacteria</taxon>
        <taxon>Pseudomonadati</taxon>
        <taxon>Pseudomonadota</taxon>
        <taxon>Alphaproteobacteria</taxon>
        <taxon>Hyphomicrobiales</taxon>
        <taxon>Xanthobacteraceae</taxon>
        <taxon>Ancylobacter</taxon>
    </lineage>
</organism>
<evidence type="ECO:0000313" key="2">
    <source>
        <dbReference type="EMBL" id="SCW95688.1"/>
    </source>
</evidence>
<keyword evidence="1" id="KW-1133">Transmembrane helix</keyword>
<proteinExistence type="predicted"/>
<dbReference type="EMBL" id="FMTP01000010">
    <property type="protein sequence ID" value="SCW95688.1"/>
    <property type="molecule type" value="Genomic_DNA"/>
</dbReference>